<evidence type="ECO:0000313" key="3">
    <source>
        <dbReference type="Proteomes" id="UP000826725"/>
    </source>
</evidence>
<protein>
    <submittedName>
        <fullName evidence="2">Uncharacterized protein</fullName>
    </submittedName>
</protein>
<sequence length="96" mass="10557">MVLIGLGLAVYRRLSLKSRRLKTNSADWAALVFIAVIIFSGMLLEGAKMSSYSTFQNMVDEYGALDEEETNALAAYWVQENGLVAPTLQSPCLPNL</sequence>
<evidence type="ECO:0000256" key="1">
    <source>
        <dbReference type="SAM" id="Phobius"/>
    </source>
</evidence>
<keyword evidence="1" id="KW-0472">Membrane</keyword>
<proteinExistence type="predicted"/>
<dbReference type="Proteomes" id="UP000826725">
    <property type="component" value="Chromosome"/>
</dbReference>
<reference evidence="2" key="1">
    <citation type="submission" date="2020-09" db="EMBL/GenBank/DDBJ databases">
        <title>Desulfogranum mesoprofundum gen. nov., sp. nov., a novel mesophilic, sulfate-reducing chemolithoautotroph isolated from a deep-sea hydrothermal vent chimney in the Suiyo Seamount.</title>
        <authorList>
            <person name="Hashimoto Y."/>
            <person name="Nakagawa S."/>
        </authorList>
    </citation>
    <scope>NUCLEOTIDE SEQUENCE</scope>
    <source>
        <strain evidence="2">KT2</strain>
    </source>
</reference>
<keyword evidence="1" id="KW-0812">Transmembrane</keyword>
<dbReference type="AlphaFoldDB" id="A0A8D5FL45"/>
<dbReference type="EMBL" id="AP024086">
    <property type="protein sequence ID" value="BCL60209.1"/>
    <property type="molecule type" value="Genomic_DNA"/>
</dbReference>
<gene>
    <name evidence="2" type="ORF">DGMP_09020</name>
</gene>
<feature type="transmembrane region" description="Helical" evidence="1">
    <location>
        <begin position="25"/>
        <end position="44"/>
    </location>
</feature>
<organism evidence="2 3">
    <name type="scientific">Desulfomarina profundi</name>
    <dbReference type="NCBI Taxonomy" id="2772557"/>
    <lineage>
        <taxon>Bacteria</taxon>
        <taxon>Pseudomonadati</taxon>
        <taxon>Thermodesulfobacteriota</taxon>
        <taxon>Desulfobulbia</taxon>
        <taxon>Desulfobulbales</taxon>
        <taxon>Desulfobulbaceae</taxon>
        <taxon>Desulfomarina</taxon>
    </lineage>
</organism>
<evidence type="ECO:0000313" key="2">
    <source>
        <dbReference type="EMBL" id="BCL60209.1"/>
    </source>
</evidence>
<dbReference type="KEGG" id="dbk:DGMP_09020"/>
<name>A0A8D5FL45_9BACT</name>
<keyword evidence="1" id="KW-1133">Transmembrane helix</keyword>
<keyword evidence="3" id="KW-1185">Reference proteome</keyword>
<accession>A0A8D5FL45</accession>